<feature type="chain" id="PRO_5040383049" evidence="2">
    <location>
        <begin position="21"/>
        <end position="539"/>
    </location>
</feature>
<feature type="region of interest" description="Disordered" evidence="1">
    <location>
        <begin position="441"/>
        <end position="469"/>
    </location>
</feature>
<dbReference type="GO" id="GO:0016788">
    <property type="term" value="F:hydrolase activity, acting on ester bonds"/>
    <property type="evidence" value="ECO:0007669"/>
    <property type="project" value="InterPro"/>
</dbReference>
<dbReference type="Proteomes" id="UP000799444">
    <property type="component" value="Unassembled WGS sequence"/>
</dbReference>
<keyword evidence="3" id="KW-0378">Hydrolase</keyword>
<sequence>MRSFQKTSLLASLYLQAAHAYPADTTAVTKRDGIYVWGAIGDSWGSGVSYNIFGKTDYDGNKDECLRVNHAYSVRVNEDNSWVPDGKTQEFHFAACSGSRMRNMAFEEWRGYKQMDAVGVPGLITMQAGGNDVGFYNVATSCLFHVEDGDYGPVYPDPAGRCKQAIDGARDYIQKDGAPGLGYDMKATIQDVLDHPSHSGDPEFRLFVIGYGHFFNVDDDSTWCNDFSFVLPWKDRSQKLTLELRRDINNLVEETNRKTADQVASFNDPKVQFVDSSPAFQGARFCETGHGPWDQFFGNKVLLWNASPEGVILKSSDNEYTLRDTEPTEDEFNKWLETGTFTDDPNEISLDSYDTNAEAFSGPRQGASPGVLLRPFHPKADGHANMAKIIVDQIKASFSEQAPPPASPAKTHGFNVLFHNYIDEISNTNTWAFFAQEAGKGPGDVCSRKPDSESDDIGGGPGDYDAPPWPKGEWKVNGGEDDCTYSSDGNGPGTLKCPSMSEAVNCVEDSAKAGEEDASIQCPIGAWADNFHAVAWCEW</sequence>
<dbReference type="InterPro" id="IPR037460">
    <property type="entry name" value="SEST-like"/>
</dbReference>
<proteinExistence type="predicted"/>
<gene>
    <name evidence="3" type="ORF">EJ04DRAFT_38695</name>
</gene>
<dbReference type="OrthoDB" id="21678at2759"/>
<dbReference type="PANTHER" id="PTHR37981">
    <property type="entry name" value="LIPASE 2"/>
    <property type="match status" value="1"/>
</dbReference>
<keyword evidence="4" id="KW-1185">Reference proteome</keyword>
<reference evidence="3" key="1">
    <citation type="journal article" date="2020" name="Stud. Mycol.">
        <title>101 Dothideomycetes genomes: a test case for predicting lifestyles and emergence of pathogens.</title>
        <authorList>
            <person name="Haridas S."/>
            <person name="Albert R."/>
            <person name="Binder M."/>
            <person name="Bloem J."/>
            <person name="Labutti K."/>
            <person name="Salamov A."/>
            <person name="Andreopoulos B."/>
            <person name="Baker S."/>
            <person name="Barry K."/>
            <person name="Bills G."/>
            <person name="Bluhm B."/>
            <person name="Cannon C."/>
            <person name="Castanera R."/>
            <person name="Culley D."/>
            <person name="Daum C."/>
            <person name="Ezra D."/>
            <person name="Gonzalez J."/>
            <person name="Henrissat B."/>
            <person name="Kuo A."/>
            <person name="Liang C."/>
            <person name="Lipzen A."/>
            <person name="Lutzoni F."/>
            <person name="Magnuson J."/>
            <person name="Mondo S."/>
            <person name="Nolan M."/>
            <person name="Ohm R."/>
            <person name="Pangilinan J."/>
            <person name="Park H.-J."/>
            <person name="Ramirez L."/>
            <person name="Alfaro M."/>
            <person name="Sun H."/>
            <person name="Tritt A."/>
            <person name="Yoshinaga Y."/>
            <person name="Zwiers L.-H."/>
            <person name="Turgeon B."/>
            <person name="Goodwin S."/>
            <person name="Spatafora J."/>
            <person name="Crous P."/>
            <person name="Grigoriev I."/>
        </authorList>
    </citation>
    <scope>NUCLEOTIDE SEQUENCE</scope>
    <source>
        <strain evidence="3">CBS 125425</strain>
    </source>
</reference>
<feature type="signal peptide" evidence="2">
    <location>
        <begin position="1"/>
        <end position="20"/>
    </location>
</feature>
<dbReference type="Gene3D" id="3.40.50.1110">
    <property type="entry name" value="SGNH hydrolase"/>
    <property type="match status" value="1"/>
</dbReference>
<accession>A0A9P4QQE9</accession>
<dbReference type="CDD" id="cd01823">
    <property type="entry name" value="SEST_like"/>
    <property type="match status" value="1"/>
</dbReference>
<name>A0A9P4QQE9_9PLEO</name>
<dbReference type="SUPFAM" id="SSF52266">
    <property type="entry name" value="SGNH hydrolase"/>
    <property type="match status" value="1"/>
</dbReference>
<dbReference type="AlphaFoldDB" id="A0A9P4QQE9"/>
<dbReference type="EMBL" id="ML996214">
    <property type="protein sequence ID" value="KAF2730595.1"/>
    <property type="molecule type" value="Genomic_DNA"/>
</dbReference>
<evidence type="ECO:0000256" key="1">
    <source>
        <dbReference type="SAM" id="MobiDB-lite"/>
    </source>
</evidence>
<dbReference type="InterPro" id="IPR036514">
    <property type="entry name" value="SGNH_hydro_sf"/>
</dbReference>
<comment type="caution">
    <text evidence="3">The sequence shown here is derived from an EMBL/GenBank/DDBJ whole genome shotgun (WGS) entry which is preliminary data.</text>
</comment>
<protein>
    <submittedName>
        <fullName evidence="3">SGNH hydrolase</fullName>
    </submittedName>
</protein>
<organism evidence="3 4">
    <name type="scientific">Polyplosphaeria fusca</name>
    <dbReference type="NCBI Taxonomy" id="682080"/>
    <lineage>
        <taxon>Eukaryota</taxon>
        <taxon>Fungi</taxon>
        <taxon>Dikarya</taxon>
        <taxon>Ascomycota</taxon>
        <taxon>Pezizomycotina</taxon>
        <taxon>Dothideomycetes</taxon>
        <taxon>Pleosporomycetidae</taxon>
        <taxon>Pleosporales</taxon>
        <taxon>Tetraplosphaeriaceae</taxon>
        <taxon>Polyplosphaeria</taxon>
    </lineage>
</organism>
<dbReference type="PANTHER" id="PTHR37981:SF1">
    <property type="entry name" value="SGNH HYDROLASE-TYPE ESTERASE DOMAIN-CONTAINING PROTEIN"/>
    <property type="match status" value="1"/>
</dbReference>
<keyword evidence="2" id="KW-0732">Signal</keyword>
<dbReference type="GO" id="GO:0006629">
    <property type="term" value="P:lipid metabolic process"/>
    <property type="evidence" value="ECO:0007669"/>
    <property type="project" value="TreeGrafter"/>
</dbReference>
<evidence type="ECO:0000313" key="3">
    <source>
        <dbReference type="EMBL" id="KAF2730595.1"/>
    </source>
</evidence>
<evidence type="ECO:0000256" key="2">
    <source>
        <dbReference type="SAM" id="SignalP"/>
    </source>
</evidence>
<evidence type="ECO:0000313" key="4">
    <source>
        <dbReference type="Proteomes" id="UP000799444"/>
    </source>
</evidence>